<organism evidence="1 2">
    <name type="scientific">Platanthera guangdongensis</name>
    <dbReference type="NCBI Taxonomy" id="2320717"/>
    <lineage>
        <taxon>Eukaryota</taxon>
        <taxon>Viridiplantae</taxon>
        <taxon>Streptophyta</taxon>
        <taxon>Embryophyta</taxon>
        <taxon>Tracheophyta</taxon>
        <taxon>Spermatophyta</taxon>
        <taxon>Magnoliopsida</taxon>
        <taxon>Liliopsida</taxon>
        <taxon>Asparagales</taxon>
        <taxon>Orchidaceae</taxon>
        <taxon>Orchidoideae</taxon>
        <taxon>Orchideae</taxon>
        <taxon>Orchidinae</taxon>
        <taxon>Platanthera</taxon>
    </lineage>
</organism>
<keyword evidence="2" id="KW-1185">Reference proteome</keyword>
<dbReference type="Proteomes" id="UP001412067">
    <property type="component" value="Unassembled WGS sequence"/>
</dbReference>
<accession>A0ABR2MDG1</accession>
<name>A0ABR2MDG1_9ASPA</name>
<dbReference type="EMBL" id="JBBWWR010000009">
    <property type="protein sequence ID" value="KAK8961912.1"/>
    <property type="molecule type" value="Genomic_DNA"/>
</dbReference>
<comment type="caution">
    <text evidence="1">The sequence shown here is derived from an EMBL/GenBank/DDBJ whole genome shotgun (WGS) entry which is preliminary data.</text>
</comment>
<protein>
    <submittedName>
        <fullName evidence="1">Alpha,alpha-trehalose-phosphate synthase [UDP-forming] 5</fullName>
    </submittedName>
</protein>
<evidence type="ECO:0000313" key="2">
    <source>
        <dbReference type="Proteomes" id="UP001412067"/>
    </source>
</evidence>
<proteinExistence type="predicted"/>
<gene>
    <name evidence="1" type="primary">TPS5</name>
    <name evidence="1" type="ORF">KSP40_PGU006284</name>
</gene>
<sequence>MSSLGKQLNFILCIGDDLPDKNMFEIITGTCPASKPPLMGVSEVLVFTVGKKPSKTKYFKLVRPSRWRVATNENKEDESHLDIIFMRFLGVRIVIL</sequence>
<evidence type="ECO:0000313" key="1">
    <source>
        <dbReference type="EMBL" id="KAK8961912.1"/>
    </source>
</evidence>
<reference evidence="1 2" key="1">
    <citation type="journal article" date="2022" name="Nat. Plants">
        <title>Genomes of leafy and leafless Platanthera orchids illuminate the evolution of mycoheterotrophy.</title>
        <authorList>
            <person name="Li M.H."/>
            <person name="Liu K.W."/>
            <person name="Li Z."/>
            <person name="Lu H.C."/>
            <person name="Ye Q.L."/>
            <person name="Zhang D."/>
            <person name="Wang J.Y."/>
            <person name="Li Y.F."/>
            <person name="Zhong Z.M."/>
            <person name="Liu X."/>
            <person name="Yu X."/>
            <person name="Liu D.K."/>
            <person name="Tu X.D."/>
            <person name="Liu B."/>
            <person name="Hao Y."/>
            <person name="Liao X.Y."/>
            <person name="Jiang Y.T."/>
            <person name="Sun W.H."/>
            <person name="Chen J."/>
            <person name="Chen Y.Q."/>
            <person name="Ai Y."/>
            <person name="Zhai J.W."/>
            <person name="Wu S.S."/>
            <person name="Zhou Z."/>
            <person name="Hsiao Y.Y."/>
            <person name="Wu W.L."/>
            <person name="Chen Y.Y."/>
            <person name="Lin Y.F."/>
            <person name="Hsu J.L."/>
            <person name="Li C.Y."/>
            <person name="Wang Z.W."/>
            <person name="Zhao X."/>
            <person name="Zhong W.Y."/>
            <person name="Ma X.K."/>
            <person name="Ma L."/>
            <person name="Huang J."/>
            <person name="Chen G.Z."/>
            <person name="Huang M.Z."/>
            <person name="Huang L."/>
            <person name="Peng D.H."/>
            <person name="Luo Y.B."/>
            <person name="Zou S.Q."/>
            <person name="Chen S.P."/>
            <person name="Lan S."/>
            <person name="Tsai W.C."/>
            <person name="Van de Peer Y."/>
            <person name="Liu Z.J."/>
        </authorList>
    </citation>
    <scope>NUCLEOTIDE SEQUENCE [LARGE SCALE GENOMIC DNA]</scope>
    <source>
        <strain evidence="1">Lor288</strain>
    </source>
</reference>